<dbReference type="Proteomes" id="UP000231198">
    <property type="component" value="Unassembled WGS sequence"/>
</dbReference>
<evidence type="ECO:0000259" key="1">
    <source>
        <dbReference type="Pfam" id="PF00156"/>
    </source>
</evidence>
<dbReference type="Gene3D" id="3.30.1310.20">
    <property type="entry name" value="PRTase-like"/>
    <property type="match status" value="1"/>
</dbReference>
<dbReference type="InterPro" id="IPR029057">
    <property type="entry name" value="PRTase-like"/>
</dbReference>
<dbReference type="Pfam" id="PF00156">
    <property type="entry name" value="Pribosyltran"/>
    <property type="match status" value="1"/>
</dbReference>
<gene>
    <name evidence="2" type="ORF">COT62_03320</name>
</gene>
<dbReference type="EMBL" id="PEZG01000072">
    <property type="protein sequence ID" value="PIS15506.1"/>
    <property type="molecule type" value="Genomic_DNA"/>
</dbReference>
<dbReference type="AlphaFoldDB" id="A0A2H0WS74"/>
<feature type="domain" description="Phosphoribosyltransferase" evidence="1">
    <location>
        <begin position="11"/>
        <end position="161"/>
    </location>
</feature>
<sequence length="218" mass="24435">MTFIFKNRQDAGIQLSQKLVSYKNSQVIVLALPRGGVVVGYEIAKMLRVSIYPIIVRKIGMPSNPEFAIGGVGEDGTVYLDENTINTYGVAKNQIEKIIQKERTEIQRRVWLYRKNTPLPPLRDKTVLLIDDGSATGISMRTALEVVINQKPEGVICVSPVCSSDSIRLLKPLAKEIICLLTLYDLRSISSYYFDFSQTTDEEVVSLLHKKTLSVPTR</sequence>
<accession>A0A2H0WS74</accession>
<proteinExistence type="predicted"/>
<name>A0A2H0WS74_9BACT</name>
<dbReference type="CDD" id="cd06223">
    <property type="entry name" value="PRTases_typeI"/>
    <property type="match status" value="1"/>
</dbReference>
<evidence type="ECO:0000313" key="2">
    <source>
        <dbReference type="EMBL" id="PIS15506.1"/>
    </source>
</evidence>
<evidence type="ECO:0000313" key="3">
    <source>
        <dbReference type="Proteomes" id="UP000231198"/>
    </source>
</evidence>
<organism evidence="2 3">
    <name type="scientific">Candidatus Roizmanbacteria bacterium CG09_land_8_20_14_0_10_41_9</name>
    <dbReference type="NCBI Taxonomy" id="1974850"/>
    <lineage>
        <taxon>Bacteria</taxon>
        <taxon>Candidatus Roizmaniibacteriota</taxon>
    </lineage>
</organism>
<protein>
    <submittedName>
        <fullName evidence="2">Phosphoribosyltransferase</fullName>
    </submittedName>
</protein>
<dbReference type="GO" id="GO:0016757">
    <property type="term" value="F:glycosyltransferase activity"/>
    <property type="evidence" value="ECO:0007669"/>
    <property type="project" value="UniProtKB-KW"/>
</dbReference>
<dbReference type="SUPFAM" id="SSF53271">
    <property type="entry name" value="PRTase-like"/>
    <property type="match status" value="1"/>
</dbReference>
<dbReference type="InterPro" id="IPR000836">
    <property type="entry name" value="PRTase_dom"/>
</dbReference>
<dbReference type="Gene3D" id="3.40.50.2020">
    <property type="match status" value="1"/>
</dbReference>
<keyword evidence="2" id="KW-0808">Transferase</keyword>
<comment type="caution">
    <text evidence="2">The sequence shown here is derived from an EMBL/GenBank/DDBJ whole genome shotgun (WGS) entry which is preliminary data.</text>
</comment>
<reference evidence="3" key="1">
    <citation type="submission" date="2017-09" db="EMBL/GenBank/DDBJ databases">
        <title>Depth-based differentiation of microbial function through sediment-hosted aquifers and enrichment of novel symbionts in the deep terrestrial subsurface.</title>
        <authorList>
            <person name="Probst A.J."/>
            <person name="Ladd B."/>
            <person name="Jarett J.K."/>
            <person name="Geller-Mcgrath D.E."/>
            <person name="Sieber C.M.K."/>
            <person name="Emerson J.B."/>
            <person name="Anantharaman K."/>
            <person name="Thomas B.C."/>
            <person name="Malmstrom R."/>
            <person name="Stieglmeier M."/>
            <person name="Klingl A."/>
            <person name="Woyke T."/>
            <person name="Ryan C.M."/>
            <person name="Banfield J.F."/>
        </authorList>
    </citation>
    <scope>NUCLEOTIDE SEQUENCE [LARGE SCALE GENOMIC DNA]</scope>
</reference>
<keyword evidence="2" id="KW-0328">Glycosyltransferase</keyword>